<comment type="caution">
    <text evidence="1">The sequence shown here is derived from an EMBL/GenBank/DDBJ whole genome shotgun (WGS) entry which is preliminary data.</text>
</comment>
<organism evidence="1 2">
    <name type="scientific">Povalibacter uvarum</name>
    <dbReference type="NCBI Taxonomy" id="732238"/>
    <lineage>
        <taxon>Bacteria</taxon>
        <taxon>Pseudomonadati</taxon>
        <taxon>Pseudomonadota</taxon>
        <taxon>Gammaproteobacteria</taxon>
        <taxon>Steroidobacterales</taxon>
        <taxon>Steroidobacteraceae</taxon>
        <taxon>Povalibacter</taxon>
    </lineage>
</organism>
<accession>A0A841HI15</accession>
<proteinExistence type="predicted"/>
<name>A0A841HI15_9GAMM</name>
<evidence type="ECO:0000313" key="1">
    <source>
        <dbReference type="EMBL" id="MBB6092436.1"/>
    </source>
</evidence>
<keyword evidence="2" id="KW-1185">Reference proteome</keyword>
<dbReference type="RefSeq" id="WP_184330234.1">
    <property type="nucleotide sequence ID" value="NZ_JACHHZ010000002.1"/>
</dbReference>
<gene>
    <name evidence="1" type="ORF">HNQ60_001314</name>
</gene>
<sequence length="116" mass="13394">MATRRFSILSTLMSNLRKKDSQEPARTASSRYQAIAIFRGAVCCSIARRFSEHRFLAREAPALPLNGCTMPERCECRYLKFKDRRTDSRRLDGFSAATRLYALKERRGVRGRRSTD</sequence>
<dbReference type="EMBL" id="JACHHZ010000002">
    <property type="protein sequence ID" value="MBB6092436.1"/>
    <property type="molecule type" value="Genomic_DNA"/>
</dbReference>
<dbReference type="AlphaFoldDB" id="A0A841HI15"/>
<protein>
    <submittedName>
        <fullName evidence="1">Uncharacterized protein</fullName>
    </submittedName>
</protein>
<reference evidence="1 2" key="1">
    <citation type="submission" date="2020-08" db="EMBL/GenBank/DDBJ databases">
        <title>Genomic Encyclopedia of Type Strains, Phase IV (KMG-IV): sequencing the most valuable type-strain genomes for metagenomic binning, comparative biology and taxonomic classification.</title>
        <authorList>
            <person name="Goeker M."/>
        </authorList>
    </citation>
    <scope>NUCLEOTIDE SEQUENCE [LARGE SCALE GENOMIC DNA]</scope>
    <source>
        <strain evidence="1 2">DSM 26723</strain>
    </source>
</reference>
<dbReference type="Proteomes" id="UP000588068">
    <property type="component" value="Unassembled WGS sequence"/>
</dbReference>
<evidence type="ECO:0000313" key="2">
    <source>
        <dbReference type="Proteomes" id="UP000588068"/>
    </source>
</evidence>